<proteinExistence type="predicted"/>
<dbReference type="Proteomes" id="UP000051634">
    <property type="component" value="Unassembled WGS sequence"/>
</dbReference>
<dbReference type="EMBL" id="LMXI01000518">
    <property type="protein sequence ID" value="KRT57587.1"/>
    <property type="molecule type" value="Genomic_DNA"/>
</dbReference>
<sequence>MIELKDTDLKQAYAALNDEYEESQSAADTVSEHIDKVKSVADALFDEWQEELGSTTTRA</sequence>
<organism evidence="1 4">
    <name type="scientific">endosymbiont of Ridgeia piscesae</name>
    <dbReference type="NCBI Taxonomy" id="54398"/>
    <lineage>
        <taxon>Bacteria</taxon>
        <taxon>Pseudomonadati</taxon>
        <taxon>Pseudomonadota</taxon>
        <taxon>Gammaproteobacteria</taxon>
        <taxon>sulfur-oxidizing symbionts</taxon>
    </lineage>
</organism>
<keyword evidence="4" id="KW-1185">Reference proteome</keyword>
<dbReference type="STRING" id="54398.Ga0074115_11163"/>
<comment type="caution">
    <text evidence="1">The sequence shown here is derived from an EMBL/GenBank/DDBJ whole genome shotgun (WGS) entry which is preliminary data.</text>
</comment>
<evidence type="ECO:0000313" key="4">
    <source>
        <dbReference type="Proteomes" id="UP000051634"/>
    </source>
</evidence>
<dbReference type="Proteomes" id="UP000051276">
    <property type="component" value="Unassembled WGS sequence"/>
</dbReference>
<dbReference type="EMBL" id="LDXT01000086">
    <property type="protein sequence ID" value="KRT54939.1"/>
    <property type="molecule type" value="Genomic_DNA"/>
</dbReference>
<dbReference type="Pfam" id="PF11172">
    <property type="entry name" value="DUF2959"/>
    <property type="match status" value="1"/>
</dbReference>
<evidence type="ECO:0000313" key="1">
    <source>
        <dbReference type="EMBL" id="KRT54939.1"/>
    </source>
</evidence>
<reference evidence="3 4" key="1">
    <citation type="submission" date="2015-11" db="EMBL/GenBank/DDBJ databases">
        <title>The genome of Candidatus Endoriftia persephone in Ridgeia piscesae and population structure of the North Eastern Pacific vestimentiferan symbionts.</title>
        <authorList>
            <person name="Perez M."/>
            <person name="Juniper K.S."/>
        </authorList>
    </citation>
    <scope>NUCLEOTIDE SEQUENCE [LARGE SCALE GENOMIC DNA]</scope>
    <source>
        <strain evidence="2">Ind10</strain>
        <strain evidence="1">Ind11</strain>
    </source>
</reference>
<evidence type="ECO:0000313" key="3">
    <source>
        <dbReference type="Proteomes" id="UP000051276"/>
    </source>
</evidence>
<dbReference type="InterPro" id="IPR021342">
    <property type="entry name" value="DUF2959"/>
</dbReference>
<accession>A0A0T5YWE1</accession>
<evidence type="ECO:0000313" key="2">
    <source>
        <dbReference type="EMBL" id="KRT57587.1"/>
    </source>
</evidence>
<name>A0A0T5YWE1_9GAMM</name>
<gene>
    <name evidence="1" type="ORF">Ga0074115_11163</name>
    <name evidence="2" type="ORF">Ga0076813_11766</name>
</gene>
<dbReference type="AlphaFoldDB" id="A0A0T5YWE1"/>
<protein>
    <submittedName>
        <fullName evidence="1">Uncharacterized protein</fullName>
    </submittedName>
</protein>